<dbReference type="PROSITE" id="PS50994">
    <property type="entry name" value="INTEGRASE"/>
    <property type="match status" value="1"/>
</dbReference>
<evidence type="ECO:0000256" key="2">
    <source>
        <dbReference type="ARBA" id="ARBA00022679"/>
    </source>
</evidence>
<dbReference type="AlphaFoldDB" id="A0A5S6QC75"/>
<keyword evidence="4" id="KW-0540">Nuclease</keyword>
<dbReference type="GO" id="GO:0004519">
    <property type="term" value="F:endonuclease activity"/>
    <property type="evidence" value="ECO:0007669"/>
    <property type="project" value="UniProtKB-KW"/>
</dbReference>
<dbReference type="Gene3D" id="3.10.20.370">
    <property type="match status" value="1"/>
</dbReference>
<evidence type="ECO:0000313" key="9">
    <source>
        <dbReference type="Proteomes" id="UP000046395"/>
    </source>
</evidence>
<dbReference type="PANTHER" id="PTHR37984:SF5">
    <property type="entry name" value="PROTEIN NYNRIN-LIKE"/>
    <property type="match status" value="1"/>
</dbReference>
<keyword evidence="2" id="KW-0808">Transferase</keyword>
<keyword evidence="7" id="KW-0695">RNA-directed DNA polymerase</keyword>
<dbReference type="Pfam" id="PF17921">
    <property type="entry name" value="Integrase_H2C2"/>
    <property type="match status" value="1"/>
</dbReference>
<dbReference type="GO" id="GO:0003676">
    <property type="term" value="F:nucleic acid binding"/>
    <property type="evidence" value="ECO:0007669"/>
    <property type="project" value="InterPro"/>
</dbReference>
<dbReference type="GO" id="GO:0042575">
    <property type="term" value="C:DNA polymerase complex"/>
    <property type="evidence" value="ECO:0007669"/>
    <property type="project" value="UniProtKB-ARBA"/>
</dbReference>
<keyword evidence="3" id="KW-0548">Nucleotidyltransferase</keyword>
<dbReference type="InterPro" id="IPR043502">
    <property type="entry name" value="DNA/RNA_pol_sf"/>
</dbReference>
<evidence type="ECO:0000256" key="1">
    <source>
        <dbReference type="ARBA" id="ARBA00012493"/>
    </source>
</evidence>
<dbReference type="Proteomes" id="UP000046395">
    <property type="component" value="Unassembled WGS sequence"/>
</dbReference>
<dbReference type="InterPro" id="IPR012337">
    <property type="entry name" value="RNaseH-like_sf"/>
</dbReference>
<dbReference type="STRING" id="70415.A0A5S6QC75"/>
<dbReference type="InterPro" id="IPR041588">
    <property type="entry name" value="Integrase_H2C2"/>
</dbReference>
<dbReference type="Gene3D" id="3.30.420.10">
    <property type="entry name" value="Ribonuclease H-like superfamily/Ribonuclease H"/>
    <property type="match status" value="1"/>
</dbReference>
<keyword evidence="9" id="KW-1185">Reference proteome</keyword>
<evidence type="ECO:0000256" key="7">
    <source>
        <dbReference type="ARBA" id="ARBA00022918"/>
    </source>
</evidence>
<evidence type="ECO:0000256" key="6">
    <source>
        <dbReference type="ARBA" id="ARBA00022801"/>
    </source>
</evidence>
<organism evidence="9 10">
    <name type="scientific">Trichuris muris</name>
    <name type="common">Mouse whipworm</name>
    <dbReference type="NCBI Taxonomy" id="70415"/>
    <lineage>
        <taxon>Eukaryota</taxon>
        <taxon>Metazoa</taxon>
        <taxon>Ecdysozoa</taxon>
        <taxon>Nematoda</taxon>
        <taxon>Enoplea</taxon>
        <taxon>Dorylaimia</taxon>
        <taxon>Trichinellida</taxon>
        <taxon>Trichuridae</taxon>
        <taxon>Trichuris</taxon>
    </lineage>
</organism>
<dbReference type="InterPro" id="IPR041373">
    <property type="entry name" value="RT_RNaseH"/>
</dbReference>
<dbReference type="InterPro" id="IPR050951">
    <property type="entry name" value="Retrovirus_Pol_polyprotein"/>
</dbReference>
<dbReference type="WBParaSite" id="TMUE_1000004690.1">
    <property type="protein sequence ID" value="TMUE_1000004690.1"/>
    <property type="gene ID" value="WBGene00299061"/>
</dbReference>
<keyword evidence="5" id="KW-0255">Endonuclease</keyword>
<dbReference type="CDD" id="cd09274">
    <property type="entry name" value="RNase_HI_RT_Ty3"/>
    <property type="match status" value="1"/>
</dbReference>
<dbReference type="SUPFAM" id="SSF53098">
    <property type="entry name" value="Ribonuclease H-like"/>
    <property type="match status" value="1"/>
</dbReference>
<name>A0A5S6QC75_TRIMR</name>
<dbReference type="PANTHER" id="PTHR37984">
    <property type="entry name" value="PROTEIN CBG26694"/>
    <property type="match status" value="1"/>
</dbReference>
<protein>
    <recommendedName>
        <fullName evidence="1">RNA-directed DNA polymerase</fullName>
        <ecNumber evidence="1">2.7.7.49</ecNumber>
    </recommendedName>
</protein>
<dbReference type="GO" id="GO:0016787">
    <property type="term" value="F:hydrolase activity"/>
    <property type="evidence" value="ECO:0007669"/>
    <property type="project" value="UniProtKB-KW"/>
</dbReference>
<proteinExistence type="predicted"/>
<dbReference type="InterPro" id="IPR036397">
    <property type="entry name" value="RNaseH_sf"/>
</dbReference>
<accession>A0A5S6QC75</accession>
<evidence type="ECO:0000259" key="8">
    <source>
        <dbReference type="PROSITE" id="PS50994"/>
    </source>
</evidence>
<dbReference type="FunFam" id="3.10.20.370:FF:000001">
    <property type="entry name" value="Retrovirus-related Pol polyprotein from transposon 17.6-like protein"/>
    <property type="match status" value="1"/>
</dbReference>
<sequence length="387" mass="43767">MRNFAHNTLLSTVAPPGRVEQQAKRLNATTLEHPDPTALLALMVDASNQAIGAVLQERVGGEWRPLSFFSKRLQEHQKRYSTFGRELLAVYAAMKHFRSTVEGHELIVYTDHKPLMRAFENGSQGLTDREIRGKENVVADTLSRKIYAATDGTPTLSADEIARAQSEDPELDWVKSHTSLRLVAQPVDGCAYLIWKDVSSPEPRVYVPAALRLALFRAIHGLSHPGIRATERLFLSRYVWSGIQRDVAQWTRGCLQCQQTKIHRHTRSPFKEIPLPSSRFEQVHLNVVGPLPPSEGFKYLLTAVDRFSRWPEAWPIRDTAAQTIAETFFSSWIAHFGMPLRITTDRGRQFESHLWTALTKLLGIRHIPTSFTLASLRIRVSAPNVIP</sequence>
<reference evidence="10" key="1">
    <citation type="submission" date="2019-12" db="UniProtKB">
        <authorList>
            <consortium name="WormBaseParasite"/>
        </authorList>
    </citation>
    <scope>IDENTIFICATION</scope>
</reference>
<dbReference type="GO" id="GO:0003964">
    <property type="term" value="F:RNA-directed DNA polymerase activity"/>
    <property type="evidence" value="ECO:0007669"/>
    <property type="project" value="UniProtKB-KW"/>
</dbReference>
<dbReference type="SUPFAM" id="SSF56672">
    <property type="entry name" value="DNA/RNA polymerases"/>
    <property type="match status" value="1"/>
</dbReference>
<dbReference type="Pfam" id="PF17917">
    <property type="entry name" value="RT_RNaseH"/>
    <property type="match status" value="1"/>
</dbReference>
<keyword evidence="6" id="KW-0378">Hydrolase</keyword>
<evidence type="ECO:0000256" key="5">
    <source>
        <dbReference type="ARBA" id="ARBA00022759"/>
    </source>
</evidence>
<dbReference type="InterPro" id="IPR001584">
    <property type="entry name" value="Integrase_cat-core"/>
</dbReference>
<feature type="domain" description="Integrase catalytic" evidence="8">
    <location>
        <begin position="270"/>
        <end position="387"/>
    </location>
</feature>
<dbReference type="EC" id="2.7.7.49" evidence="1"/>
<evidence type="ECO:0000256" key="4">
    <source>
        <dbReference type="ARBA" id="ARBA00022722"/>
    </source>
</evidence>
<dbReference type="GO" id="GO:0015074">
    <property type="term" value="P:DNA integration"/>
    <property type="evidence" value="ECO:0007669"/>
    <property type="project" value="InterPro"/>
</dbReference>
<dbReference type="Pfam" id="PF00665">
    <property type="entry name" value="rve"/>
    <property type="match status" value="1"/>
</dbReference>
<dbReference type="Gene3D" id="1.10.340.70">
    <property type="match status" value="1"/>
</dbReference>
<evidence type="ECO:0000256" key="3">
    <source>
        <dbReference type="ARBA" id="ARBA00022695"/>
    </source>
</evidence>
<evidence type="ECO:0000313" key="10">
    <source>
        <dbReference type="WBParaSite" id="TMUE_1000004690.1"/>
    </source>
</evidence>